<keyword evidence="2" id="KW-1185">Reference proteome</keyword>
<name>A0A7W9QHC7_9ACTN</name>
<dbReference type="AlphaFoldDB" id="A0A7W9QHC7"/>
<evidence type="ECO:0000313" key="2">
    <source>
        <dbReference type="Proteomes" id="UP000588098"/>
    </source>
</evidence>
<reference evidence="1 2" key="1">
    <citation type="submission" date="2020-08" db="EMBL/GenBank/DDBJ databases">
        <title>Genomic Encyclopedia of Type Strains, Phase III (KMG-III): the genomes of soil and plant-associated and newly described type strains.</title>
        <authorList>
            <person name="Whitman W."/>
        </authorList>
    </citation>
    <scope>NUCLEOTIDE SEQUENCE [LARGE SCALE GENOMIC DNA]</scope>
    <source>
        <strain evidence="1 2">CECT 8305</strain>
    </source>
</reference>
<gene>
    <name evidence="1" type="ORF">FHS42_007381</name>
</gene>
<dbReference type="RefSeq" id="WP_184580290.1">
    <property type="nucleotide sequence ID" value="NZ_JACHJL010000038.1"/>
</dbReference>
<sequence>MGAKLETCRTEFSELARSRVHLLDPQAGPDLGPGWFREAVKCFRKNVGDREYPCHFGRRALERRELFVTYTNSTDFSDLAAALAGFLDYSRPTPERRQVLAAFVDVPKKDTTHEDYGRVFWSALQHLHGQDETLWPEGFPTNPDDADWEFSFHGTAMFVFAAAPTHVLRASRHLGDCLVLLFQPRNVFHGIDGGTPAGTAARRRIRDRLEKWDVAPLHPSMGNYGDPSNFEWRQYFIPDDESDMYATCPFHHSPSTTTGGED</sequence>
<accession>A0A7W9QHC7</accession>
<evidence type="ECO:0000313" key="1">
    <source>
        <dbReference type="EMBL" id="MBB5940283.1"/>
    </source>
</evidence>
<dbReference type="InterPro" id="IPR014988">
    <property type="entry name" value="Uncharacterised_YqcI/YcgG"/>
</dbReference>
<protein>
    <recommendedName>
        <fullName evidence="3">YqcI/YcgG family protein</fullName>
    </recommendedName>
</protein>
<dbReference type="PANTHER" id="PTHR40045">
    <property type="entry name" value="YCGG FAMILY PROTEIN"/>
    <property type="match status" value="1"/>
</dbReference>
<proteinExistence type="predicted"/>
<dbReference type="Pfam" id="PF08892">
    <property type="entry name" value="YqcI_YcgG"/>
    <property type="match status" value="1"/>
</dbReference>
<organism evidence="1 2">
    <name type="scientific">Streptomyces zagrosensis</name>
    <dbReference type="NCBI Taxonomy" id="1042984"/>
    <lineage>
        <taxon>Bacteria</taxon>
        <taxon>Bacillati</taxon>
        <taxon>Actinomycetota</taxon>
        <taxon>Actinomycetes</taxon>
        <taxon>Kitasatosporales</taxon>
        <taxon>Streptomycetaceae</taxon>
        <taxon>Streptomyces</taxon>
    </lineage>
</organism>
<dbReference type="EMBL" id="JACHJL010000038">
    <property type="protein sequence ID" value="MBB5940283.1"/>
    <property type="molecule type" value="Genomic_DNA"/>
</dbReference>
<dbReference type="PANTHER" id="PTHR40045:SF1">
    <property type="entry name" value="YQCI_YCGG FAMILY PROTEIN"/>
    <property type="match status" value="1"/>
</dbReference>
<evidence type="ECO:0008006" key="3">
    <source>
        <dbReference type="Google" id="ProtNLM"/>
    </source>
</evidence>
<dbReference type="Proteomes" id="UP000588098">
    <property type="component" value="Unassembled WGS sequence"/>
</dbReference>
<comment type="caution">
    <text evidence="1">The sequence shown here is derived from an EMBL/GenBank/DDBJ whole genome shotgun (WGS) entry which is preliminary data.</text>
</comment>